<evidence type="ECO:0000259" key="3">
    <source>
        <dbReference type="Pfam" id="PF19040"/>
    </source>
</evidence>
<feature type="transmembrane region" description="Helical" evidence="1">
    <location>
        <begin position="198"/>
        <end position="215"/>
    </location>
</feature>
<name>A0A1I4QPU1_9GAMM</name>
<dbReference type="GO" id="GO:0016787">
    <property type="term" value="F:hydrolase activity"/>
    <property type="evidence" value="ECO:0007669"/>
    <property type="project" value="UniProtKB-KW"/>
</dbReference>
<dbReference type="GO" id="GO:0016747">
    <property type="term" value="F:acyltransferase activity, transferring groups other than amino-acyl groups"/>
    <property type="evidence" value="ECO:0007669"/>
    <property type="project" value="InterPro"/>
</dbReference>
<dbReference type="Pfam" id="PF19040">
    <property type="entry name" value="SGNH"/>
    <property type="match status" value="1"/>
</dbReference>
<organism evidence="4 5">
    <name type="scientific">Marinobacter zhejiangensis</name>
    <dbReference type="NCBI Taxonomy" id="488535"/>
    <lineage>
        <taxon>Bacteria</taxon>
        <taxon>Pseudomonadati</taxon>
        <taxon>Pseudomonadota</taxon>
        <taxon>Gammaproteobacteria</taxon>
        <taxon>Pseudomonadales</taxon>
        <taxon>Marinobacteraceae</taxon>
        <taxon>Marinobacter</taxon>
    </lineage>
</organism>
<evidence type="ECO:0000313" key="5">
    <source>
        <dbReference type="Proteomes" id="UP000198519"/>
    </source>
</evidence>
<reference evidence="5" key="1">
    <citation type="submission" date="2016-10" db="EMBL/GenBank/DDBJ databases">
        <authorList>
            <person name="Varghese N."/>
            <person name="Submissions S."/>
        </authorList>
    </citation>
    <scope>NUCLEOTIDE SEQUENCE [LARGE SCALE GENOMIC DNA]</scope>
    <source>
        <strain evidence="5">CGMCC 1.7061</strain>
    </source>
</reference>
<gene>
    <name evidence="4" type="ORF">SAMN04487963_2512</name>
</gene>
<keyword evidence="5" id="KW-1185">Reference proteome</keyword>
<sequence length="617" mass="68856">MIAVDYRPDIQGLRAIAVLSVMVFHFDPLWLPGGFVGVDVFLVISGFLITSILLKKRSQPEYRLVSTLKYFYFSRAKRLAPAYYFLLLVVSVGAAIFFLPADYKVISESAKAAALFDSNRFFANFGDYFAPANHEQPLLHTWSLAVEVKFYIMAPFLILLVPRKLLKWLFSFLFLVFIAIAEYQLTYQGGEQEVYYSLYARLPEFLAGSLVAIYLSAGGKPARSQIIFGPLGIVLIGLSVIVQPGIGHFPGLNALLPVAGSVMILIGSSDSAIGKLLANSSLVWVGALSYSLYLWHWPVLAFLRYYTGLESLGVTYGLIFLAITLLLSVISFYLVEKPMRRNSVQKRRYFGFSIVALSGIIVASYSFSDISESFNALDLPEEYVRYADPATICHGKVVGECLQGEMASNHEVLVLGDSHAAMLNSYFGYLGTQLGFRARIITASSCVTIPGFDYERLPDWAQSSCVAQMKEAEKYIEDASVIFLAGMWSYQTQSDDFLSAFSTFLERFNGRAQVYVMPQVPMLNQSPLRNFHFKNLGLEGHVGIDEESIRANRLIGEIVSQYSSVRILGSEIESIFSNAPFFGNDLVYFDRSHLNEVGARIYGAESKETLQRVLGFY</sequence>
<feature type="transmembrane region" description="Helical" evidence="1">
    <location>
        <begin position="315"/>
        <end position="335"/>
    </location>
</feature>
<dbReference type="InterPro" id="IPR002656">
    <property type="entry name" value="Acyl_transf_3_dom"/>
</dbReference>
<keyword evidence="4" id="KW-0378">Hydrolase</keyword>
<evidence type="ECO:0000313" key="4">
    <source>
        <dbReference type="EMBL" id="SFM42118.1"/>
    </source>
</evidence>
<dbReference type="STRING" id="488535.SAMN04487963_2512"/>
<protein>
    <submittedName>
        <fullName evidence="4">Peptidoglycan/LPS O-acetylase OafA/YrhL, contains acyltransferase and SGNH-hydrolase domains</fullName>
    </submittedName>
</protein>
<feature type="transmembrane region" description="Helical" evidence="1">
    <location>
        <begin position="36"/>
        <end position="54"/>
    </location>
</feature>
<feature type="transmembrane region" description="Helical" evidence="1">
    <location>
        <begin position="276"/>
        <end position="295"/>
    </location>
</feature>
<feature type="domain" description="Acyltransferase 3" evidence="2">
    <location>
        <begin position="9"/>
        <end position="331"/>
    </location>
</feature>
<keyword evidence="4" id="KW-0012">Acyltransferase</keyword>
<keyword evidence="1" id="KW-1133">Transmembrane helix</keyword>
<dbReference type="OrthoDB" id="9767863at2"/>
<keyword evidence="1" id="KW-0812">Transmembrane</keyword>
<accession>A0A1I4QPU1</accession>
<keyword evidence="4" id="KW-0808">Transferase</keyword>
<dbReference type="GO" id="GO:0016020">
    <property type="term" value="C:membrane"/>
    <property type="evidence" value="ECO:0007669"/>
    <property type="project" value="TreeGrafter"/>
</dbReference>
<feature type="transmembrane region" description="Helical" evidence="1">
    <location>
        <begin position="227"/>
        <end position="246"/>
    </location>
</feature>
<dbReference type="RefSeq" id="WP_092023025.1">
    <property type="nucleotide sequence ID" value="NZ_FOUE01000003.1"/>
</dbReference>
<feature type="transmembrane region" description="Helical" evidence="1">
    <location>
        <begin position="12"/>
        <end position="30"/>
    </location>
</feature>
<dbReference type="Pfam" id="PF01757">
    <property type="entry name" value="Acyl_transf_3"/>
    <property type="match status" value="1"/>
</dbReference>
<feature type="transmembrane region" description="Helical" evidence="1">
    <location>
        <begin position="168"/>
        <end position="186"/>
    </location>
</feature>
<evidence type="ECO:0000259" key="2">
    <source>
        <dbReference type="Pfam" id="PF01757"/>
    </source>
</evidence>
<dbReference type="AlphaFoldDB" id="A0A1I4QPU1"/>
<dbReference type="InterPro" id="IPR043968">
    <property type="entry name" value="SGNH"/>
</dbReference>
<dbReference type="InterPro" id="IPR050879">
    <property type="entry name" value="Acyltransferase_3"/>
</dbReference>
<feature type="domain" description="SGNH" evidence="3">
    <location>
        <begin position="399"/>
        <end position="604"/>
    </location>
</feature>
<feature type="transmembrane region" description="Helical" evidence="1">
    <location>
        <begin position="82"/>
        <end position="101"/>
    </location>
</feature>
<keyword evidence="1" id="KW-0472">Membrane</keyword>
<feature type="transmembrane region" description="Helical" evidence="1">
    <location>
        <begin position="347"/>
        <end position="367"/>
    </location>
</feature>
<feature type="transmembrane region" description="Helical" evidence="1">
    <location>
        <begin position="142"/>
        <end position="161"/>
    </location>
</feature>
<proteinExistence type="predicted"/>
<feature type="transmembrane region" description="Helical" evidence="1">
    <location>
        <begin position="252"/>
        <end position="269"/>
    </location>
</feature>
<dbReference type="EMBL" id="FOUE01000003">
    <property type="protein sequence ID" value="SFM42118.1"/>
    <property type="molecule type" value="Genomic_DNA"/>
</dbReference>
<dbReference type="GO" id="GO:0009103">
    <property type="term" value="P:lipopolysaccharide biosynthetic process"/>
    <property type="evidence" value="ECO:0007669"/>
    <property type="project" value="TreeGrafter"/>
</dbReference>
<dbReference type="PANTHER" id="PTHR23028">
    <property type="entry name" value="ACETYLTRANSFERASE"/>
    <property type="match status" value="1"/>
</dbReference>
<dbReference type="PANTHER" id="PTHR23028:SF53">
    <property type="entry name" value="ACYL_TRANSF_3 DOMAIN-CONTAINING PROTEIN"/>
    <property type="match status" value="1"/>
</dbReference>
<dbReference type="Proteomes" id="UP000198519">
    <property type="component" value="Unassembled WGS sequence"/>
</dbReference>
<evidence type="ECO:0000256" key="1">
    <source>
        <dbReference type="SAM" id="Phobius"/>
    </source>
</evidence>